<comment type="caution">
    <text evidence="1">The sequence shown here is derived from an EMBL/GenBank/DDBJ whole genome shotgun (WGS) entry which is preliminary data.</text>
</comment>
<keyword evidence="2" id="KW-1185">Reference proteome</keyword>
<accession>A0A7J8L9C2</accession>
<evidence type="ECO:0000313" key="1">
    <source>
        <dbReference type="EMBL" id="MBA0548922.1"/>
    </source>
</evidence>
<protein>
    <submittedName>
        <fullName evidence="1">Uncharacterized protein</fullName>
    </submittedName>
</protein>
<evidence type="ECO:0000313" key="2">
    <source>
        <dbReference type="Proteomes" id="UP000593572"/>
    </source>
</evidence>
<gene>
    <name evidence="1" type="ORF">Golob_019985</name>
</gene>
<name>A0A7J8L9C2_9ROSI</name>
<organism evidence="1 2">
    <name type="scientific">Gossypium lobatum</name>
    <dbReference type="NCBI Taxonomy" id="34289"/>
    <lineage>
        <taxon>Eukaryota</taxon>
        <taxon>Viridiplantae</taxon>
        <taxon>Streptophyta</taxon>
        <taxon>Embryophyta</taxon>
        <taxon>Tracheophyta</taxon>
        <taxon>Spermatophyta</taxon>
        <taxon>Magnoliopsida</taxon>
        <taxon>eudicotyledons</taxon>
        <taxon>Gunneridae</taxon>
        <taxon>Pentapetalae</taxon>
        <taxon>rosids</taxon>
        <taxon>malvids</taxon>
        <taxon>Malvales</taxon>
        <taxon>Malvaceae</taxon>
        <taxon>Malvoideae</taxon>
        <taxon>Gossypium</taxon>
    </lineage>
</organism>
<reference evidence="1 2" key="1">
    <citation type="journal article" date="2019" name="Genome Biol. Evol.">
        <title>Insights into the evolution of the New World diploid cottons (Gossypium, subgenus Houzingenia) based on genome sequencing.</title>
        <authorList>
            <person name="Grover C.E."/>
            <person name="Arick M.A. 2nd"/>
            <person name="Thrash A."/>
            <person name="Conover J.L."/>
            <person name="Sanders W.S."/>
            <person name="Peterson D.G."/>
            <person name="Frelichowski J.E."/>
            <person name="Scheffler J.A."/>
            <person name="Scheffler B.E."/>
            <person name="Wendel J.F."/>
        </authorList>
    </citation>
    <scope>NUCLEOTIDE SEQUENCE [LARGE SCALE GENOMIC DNA]</scope>
    <source>
        <strain evidence="1">157</strain>
        <tissue evidence="1">Leaf</tissue>
    </source>
</reference>
<dbReference type="AlphaFoldDB" id="A0A7J8L9C2"/>
<dbReference type="EMBL" id="JABEZX010000001">
    <property type="protein sequence ID" value="MBA0548922.1"/>
    <property type="molecule type" value="Genomic_DNA"/>
</dbReference>
<proteinExistence type="predicted"/>
<sequence>MHAPPILRAHHQTGIWLTVITLQPNSVPSLLPLLAIIAIPPI</sequence>
<dbReference type="Proteomes" id="UP000593572">
    <property type="component" value="Unassembled WGS sequence"/>
</dbReference>